<dbReference type="PANTHER" id="PTHR16026">
    <property type="entry name" value="CARTILAGE ACIDIC PROTEIN 1"/>
    <property type="match status" value="1"/>
</dbReference>
<name>A0ABW3JXQ7_9BACT</name>
<gene>
    <name evidence="3" type="ORF">ACFQ21_01640</name>
</gene>
<dbReference type="Pfam" id="PF07593">
    <property type="entry name" value="UnbV_ASPIC"/>
    <property type="match status" value="1"/>
</dbReference>
<reference evidence="4" key="1">
    <citation type="journal article" date="2019" name="Int. J. Syst. Evol. Microbiol.">
        <title>The Global Catalogue of Microorganisms (GCM) 10K type strain sequencing project: providing services to taxonomists for standard genome sequencing and annotation.</title>
        <authorList>
            <consortium name="The Broad Institute Genomics Platform"/>
            <consortium name="The Broad Institute Genome Sequencing Center for Infectious Disease"/>
            <person name="Wu L."/>
            <person name="Ma J."/>
        </authorList>
    </citation>
    <scope>NUCLEOTIDE SEQUENCE [LARGE SCALE GENOMIC DNA]</scope>
    <source>
        <strain evidence="4">CCUG 58938</strain>
    </source>
</reference>
<dbReference type="PANTHER" id="PTHR16026:SF0">
    <property type="entry name" value="CARTILAGE ACIDIC PROTEIN 1"/>
    <property type="match status" value="1"/>
</dbReference>
<dbReference type="PROSITE" id="PS51257">
    <property type="entry name" value="PROKAR_LIPOPROTEIN"/>
    <property type="match status" value="1"/>
</dbReference>
<dbReference type="InterPro" id="IPR028994">
    <property type="entry name" value="Integrin_alpha_N"/>
</dbReference>
<evidence type="ECO:0000313" key="4">
    <source>
        <dbReference type="Proteomes" id="UP001597112"/>
    </source>
</evidence>
<evidence type="ECO:0000313" key="3">
    <source>
        <dbReference type="EMBL" id="MFD0997980.1"/>
    </source>
</evidence>
<dbReference type="SUPFAM" id="SSF69318">
    <property type="entry name" value="Integrin alpha N-terminal domain"/>
    <property type="match status" value="3"/>
</dbReference>
<dbReference type="InterPro" id="IPR013517">
    <property type="entry name" value="FG-GAP"/>
</dbReference>
<organism evidence="3 4">
    <name type="scientific">Ohtaekwangia kribbensis</name>
    <dbReference type="NCBI Taxonomy" id="688913"/>
    <lineage>
        <taxon>Bacteria</taxon>
        <taxon>Pseudomonadati</taxon>
        <taxon>Bacteroidota</taxon>
        <taxon>Cytophagia</taxon>
        <taxon>Cytophagales</taxon>
        <taxon>Fulvivirgaceae</taxon>
        <taxon>Ohtaekwangia</taxon>
    </lineage>
</organism>
<dbReference type="Gene3D" id="2.130.10.130">
    <property type="entry name" value="Integrin alpha, N-terminal"/>
    <property type="match status" value="4"/>
</dbReference>
<protein>
    <submittedName>
        <fullName evidence="3">VCBS repeat-containing protein</fullName>
    </submittedName>
</protein>
<feature type="domain" description="ASPIC/UnbV" evidence="2">
    <location>
        <begin position="524"/>
        <end position="590"/>
    </location>
</feature>
<accession>A0ABW3JXQ7</accession>
<evidence type="ECO:0000259" key="2">
    <source>
        <dbReference type="Pfam" id="PF07593"/>
    </source>
</evidence>
<dbReference type="InterPro" id="IPR027039">
    <property type="entry name" value="Crtac1"/>
</dbReference>
<sequence>MHRFFLVVLALVVVACSKDREESAPVKNTLFQRLPSAETGIAFENNLILREDFDVFRYRNYYNGGGVGIGDFNNDGLADVYITSNMGDNKLYLNKGNWKFEDITEKAGVKGSKIWSTGVSIADVNADGLLDIYVCNAGDVNGGKRENELFINNGNLTFTDRAEEYGLADRGFSTHAAFFDYDKDGDLDCYVLNNSYRPVSSLGYRNLRHIRDEFGGHKLYRNDKGHFTDVSEFAGIYGSVIGFGLGVTVGDVNQDNWPDMYISNDFYERDYLYINNHDGTFKESLEDYMGHISMFSMGADLADLNNDGYPEIFSTDMYPEDDYRLKTISAFETYDVYQLRLRNGYYHQFMRNMLQLNNQDGSFSEIGELAGVSATDWSWGALIADFDNDAYKDIYVCNGIYKDVTNQDFVEFLGSSEQMRAAIEGKKIDFKEFVEKMPSVKLSNYMFTQHGSLQFTNVSKDWGLDDPSFSNGAAYGDLDNDGDLDLVVNNVNEEAFVYRNQSREQNKNHFLALTFKGTAGNVFGLGACVKAFIGKDVIQSDNMPIRGFQSSMDYKMTLGLGTHQQVDSVVITWPDGKIETMSAVKADQTLAIDYANANIYTAPELVKIKPLLQEVAYTEVRHTENDYNEFDHNRLQYSMLSTEGPAFATADLNNDGLDDFYLGGSVGNPGKVYIQKPGNKFVSVADAIFVADSLSEDIDAVFFDADNDHDLDLYVVTGSSEYSTQSQPNIDRLYENKGLKNGIPVFEKTVNRIPSLYQSGSCVRPADVDGDGDLDLFVGTRVMSSYYGLPCDQFIFINDGKGNFTEAPPAFAPELKRLGMVTDARWFKYDTDNYPDLLLVGEWMPVTIFQNDGKQLKKVPSVKGLEQSEGWWNCIQAVDLDNDHDEDFILGNYGLNSKFQPTPEKPVTLYVNDFDQNGSVEPVFAFIRDGKEYPVALRQDIIKQMSSLKKKFIYYKDYADKSVNDIFDPKLLERATMLKFYQPHTSVLINEGANGFTLKPLPIPAQVSPVYSIETMDVNHDHKPDIILGGNLFAVKPEIGRLDALHGLVLTNEGNGNFTPLNSLQSGIKIKGEVRHIQVLNNKGKKVIAFVRNNDSIKFFNAQ</sequence>
<dbReference type="RefSeq" id="WP_377573877.1">
    <property type="nucleotide sequence ID" value="NZ_JBHTKA010000001.1"/>
</dbReference>
<comment type="caution">
    <text evidence="3">The sequence shown here is derived from an EMBL/GenBank/DDBJ whole genome shotgun (WGS) entry which is preliminary data.</text>
</comment>
<dbReference type="InterPro" id="IPR011519">
    <property type="entry name" value="UnbV_ASPIC"/>
</dbReference>
<keyword evidence="1" id="KW-0732">Signal</keyword>
<dbReference type="Proteomes" id="UP001597112">
    <property type="component" value="Unassembled WGS sequence"/>
</dbReference>
<evidence type="ECO:0000256" key="1">
    <source>
        <dbReference type="ARBA" id="ARBA00022729"/>
    </source>
</evidence>
<dbReference type="EMBL" id="JBHTKA010000001">
    <property type="protein sequence ID" value="MFD0997980.1"/>
    <property type="molecule type" value="Genomic_DNA"/>
</dbReference>
<proteinExistence type="predicted"/>
<keyword evidence="4" id="KW-1185">Reference proteome</keyword>
<dbReference type="Pfam" id="PF13517">
    <property type="entry name" value="FG-GAP_3"/>
    <property type="match status" value="4"/>
</dbReference>